<dbReference type="Proteomes" id="UP000677054">
    <property type="component" value="Unassembled WGS sequence"/>
</dbReference>
<dbReference type="EMBL" id="LR901708">
    <property type="protein sequence ID" value="CAD7249240.1"/>
    <property type="molecule type" value="Genomic_DNA"/>
</dbReference>
<accession>A0A7R9A5S3</accession>
<dbReference type="EMBL" id="CAJPEV010002191">
    <property type="protein sequence ID" value="CAG0896063.1"/>
    <property type="molecule type" value="Genomic_DNA"/>
</dbReference>
<gene>
    <name evidence="1" type="ORF">DSTB1V02_LOCUS9039</name>
</gene>
<protein>
    <submittedName>
        <fullName evidence="1">Uncharacterized protein</fullName>
    </submittedName>
</protein>
<organism evidence="1">
    <name type="scientific">Darwinula stevensoni</name>
    <dbReference type="NCBI Taxonomy" id="69355"/>
    <lineage>
        <taxon>Eukaryota</taxon>
        <taxon>Metazoa</taxon>
        <taxon>Ecdysozoa</taxon>
        <taxon>Arthropoda</taxon>
        <taxon>Crustacea</taxon>
        <taxon>Oligostraca</taxon>
        <taxon>Ostracoda</taxon>
        <taxon>Podocopa</taxon>
        <taxon>Podocopida</taxon>
        <taxon>Darwinulocopina</taxon>
        <taxon>Darwinuloidea</taxon>
        <taxon>Darwinulidae</taxon>
        <taxon>Darwinula</taxon>
    </lineage>
</organism>
<reference evidence="1" key="1">
    <citation type="submission" date="2020-11" db="EMBL/GenBank/DDBJ databases">
        <authorList>
            <person name="Tran Van P."/>
        </authorList>
    </citation>
    <scope>NUCLEOTIDE SEQUENCE</scope>
</reference>
<sequence length="315" mass="35615">MIGVIASVIGRSVAEKVVEAIGDECDYGIEEVMCKNCEEKFKCRTYKGQNRAHCPTCWKKLQIETDRRSAYDRLLSQRKETLMELTRWEEQNLDDDCLLRSGFTSPSDGSRLELCPLPQMLLLSFAGPPCLPLFRAPPRPSDPDPRRVGVDPVLELEESRLGGDRLDREVRARESVAGRAEERHIVADRDHKKMRLGFAVPFATLGRPRLCGGRDGARVAQSSWVFEIRSLRGFEICPARRDFMVSAPRHKLFDTTRIDRMDAGSASRSTRVLPRVTRLLCWDRCLAAVASVDRTAFWRYGGGDLEGFECSKGHP</sequence>
<evidence type="ECO:0000313" key="2">
    <source>
        <dbReference type="Proteomes" id="UP000677054"/>
    </source>
</evidence>
<dbReference type="AlphaFoldDB" id="A0A7R9A5S3"/>
<proteinExistence type="predicted"/>
<keyword evidence="2" id="KW-1185">Reference proteome</keyword>
<name>A0A7R9A5S3_9CRUS</name>
<evidence type="ECO:0000313" key="1">
    <source>
        <dbReference type="EMBL" id="CAD7249240.1"/>
    </source>
</evidence>